<accession>A0AA97PR04</accession>
<dbReference type="Proteomes" id="UP000011086">
    <property type="component" value="Unassembled WGS sequence"/>
</dbReference>
<evidence type="ECO:0000313" key="1">
    <source>
        <dbReference type="EMBL" id="ELQ43757.1"/>
    </source>
</evidence>
<name>A0AA97PR04_PYRO3</name>
<protein>
    <submittedName>
        <fullName evidence="1">Uncharacterized protein</fullName>
    </submittedName>
</protein>
<organism evidence="1">
    <name type="scientific">Pyricularia oryzae (strain Y34)</name>
    <name type="common">Rice blast fungus</name>
    <name type="synonym">Magnaporthe oryzae</name>
    <dbReference type="NCBI Taxonomy" id="1143189"/>
    <lineage>
        <taxon>Eukaryota</taxon>
        <taxon>Fungi</taxon>
        <taxon>Dikarya</taxon>
        <taxon>Ascomycota</taxon>
        <taxon>Pezizomycotina</taxon>
        <taxon>Sordariomycetes</taxon>
        <taxon>Sordariomycetidae</taxon>
        <taxon>Magnaporthales</taxon>
        <taxon>Pyriculariaceae</taxon>
        <taxon>Pyricularia</taxon>
    </lineage>
</organism>
<reference evidence="1" key="1">
    <citation type="journal article" date="2012" name="PLoS Genet.">
        <title>Comparative analysis of the genomes of two field isolates of the rice blast fungus Magnaporthe oryzae.</title>
        <authorList>
            <person name="Xue M."/>
            <person name="Yang J."/>
            <person name="Li Z."/>
            <person name="Hu S."/>
            <person name="Yao N."/>
            <person name="Dean R.A."/>
            <person name="Zhao W."/>
            <person name="Shen M."/>
            <person name="Zhang H."/>
            <person name="Li C."/>
            <person name="Liu L."/>
            <person name="Cao L."/>
            <person name="Xu X."/>
            <person name="Xing Y."/>
            <person name="Hsiang T."/>
            <person name="Zhang Z."/>
            <person name="Xu J.R."/>
            <person name="Peng Y.L."/>
        </authorList>
    </citation>
    <scope>NUCLEOTIDE SEQUENCE</scope>
    <source>
        <strain evidence="1">Y34</strain>
    </source>
</reference>
<dbReference type="EMBL" id="JH793577">
    <property type="protein sequence ID" value="ELQ43757.1"/>
    <property type="molecule type" value="Genomic_DNA"/>
</dbReference>
<dbReference type="AlphaFoldDB" id="A0AA97PR04"/>
<sequence>MTQYPPYYPAGRHLGSLALLDKL</sequence>
<proteinExistence type="predicted"/>
<gene>
    <name evidence="1" type="ORF">OOU_Y34scaffold00134g9</name>
</gene>